<dbReference type="PANTHER" id="PTHR34700:SF4">
    <property type="entry name" value="PHAGE-LIKE ELEMENT PBSX PROTEIN XKDP"/>
    <property type="match status" value="1"/>
</dbReference>
<name>A0A645J563_9ZZZZ</name>
<dbReference type="EMBL" id="VSSQ01129881">
    <property type="protein sequence ID" value="MPN57839.1"/>
    <property type="molecule type" value="Genomic_DNA"/>
</dbReference>
<reference evidence="2" key="1">
    <citation type="submission" date="2019-08" db="EMBL/GenBank/DDBJ databases">
        <authorList>
            <person name="Kucharzyk K."/>
            <person name="Murdoch R.W."/>
            <person name="Higgins S."/>
            <person name="Loffler F."/>
        </authorList>
    </citation>
    <scope>NUCLEOTIDE SEQUENCE</scope>
</reference>
<dbReference type="InterPro" id="IPR036779">
    <property type="entry name" value="LysM_dom_sf"/>
</dbReference>
<dbReference type="Pfam" id="PF01476">
    <property type="entry name" value="LysM"/>
    <property type="match status" value="1"/>
</dbReference>
<evidence type="ECO:0000313" key="2">
    <source>
        <dbReference type="EMBL" id="MPN57839.1"/>
    </source>
</evidence>
<organism evidence="2">
    <name type="scientific">bioreactor metagenome</name>
    <dbReference type="NCBI Taxonomy" id="1076179"/>
    <lineage>
        <taxon>unclassified sequences</taxon>
        <taxon>metagenomes</taxon>
        <taxon>ecological metagenomes</taxon>
    </lineage>
</organism>
<feature type="domain" description="LysM" evidence="1">
    <location>
        <begin position="4"/>
        <end position="53"/>
    </location>
</feature>
<comment type="caution">
    <text evidence="2">The sequence shown here is derived from an EMBL/GenBank/DDBJ whole genome shotgun (WGS) entry which is preliminary data.</text>
</comment>
<dbReference type="AlphaFoldDB" id="A0A645J563"/>
<dbReference type="PANTHER" id="PTHR34700">
    <property type="entry name" value="POTASSIUM BINDING PROTEIN KBP"/>
    <property type="match status" value="1"/>
</dbReference>
<dbReference type="SMART" id="SM00257">
    <property type="entry name" value="LysM"/>
    <property type="match status" value="1"/>
</dbReference>
<dbReference type="PROSITE" id="PS51782">
    <property type="entry name" value="LYSM"/>
    <property type="match status" value="1"/>
</dbReference>
<protein>
    <recommendedName>
        <fullName evidence="1">LysM domain-containing protein</fullName>
    </recommendedName>
</protein>
<sequence>MAGSEYKVVKGDSLWKIAVKVYGDGYQWTKIWQANKLKINNPNELEIGMMLTMPSLK</sequence>
<dbReference type="InterPro" id="IPR018392">
    <property type="entry name" value="LysM"/>
</dbReference>
<dbReference type="Gene3D" id="3.10.350.10">
    <property type="entry name" value="LysM domain"/>
    <property type="match status" value="1"/>
</dbReference>
<dbReference type="InterPro" id="IPR052196">
    <property type="entry name" value="Bact_Kbp"/>
</dbReference>
<evidence type="ECO:0000259" key="1">
    <source>
        <dbReference type="PROSITE" id="PS51782"/>
    </source>
</evidence>
<dbReference type="CDD" id="cd00118">
    <property type="entry name" value="LysM"/>
    <property type="match status" value="1"/>
</dbReference>
<proteinExistence type="predicted"/>
<gene>
    <name evidence="2" type="ORF">SDC9_205535</name>
</gene>
<accession>A0A645J563</accession>
<dbReference type="SUPFAM" id="SSF54106">
    <property type="entry name" value="LysM domain"/>
    <property type="match status" value="1"/>
</dbReference>